<evidence type="ECO:0000313" key="7">
    <source>
        <dbReference type="EMBL" id="ANQ10597.1"/>
    </source>
</evidence>
<dbReference type="SUPFAM" id="SSF52540">
    <property type="entry name" value="P-loop containing nucleoside triphosphate hydrolases"/>
    <property type="match status" value="1"/>
</dbReference>
<evidence type="ECO:0000256" key="5">
    <source>
        <dbReference type="SAM" id="MobiDB-lite"/>
    </source>
</evidence>
<dbReference type="CDD" id="cd01857">
    <property type="entry name" value="HSR1_MMR1"/>
    <property type="match status" value="1"/>
</dbReference>
<dbReference type="Pfam" id="PF01926">
    <property type="entry name" value="MMR_HSR1"/>
    <property type="match status" value="1"/>
</dbReference>
<name>A0A1B1E6K3_9APIC</name>
<dbReference type="EMBL" id="CP016251">
    <property type="protein sequence ID" value="ANQ10597.1"/>
    <property type="molecule type" value="Genomic_DNA"/>
</dbReference>
<evidence type="ECO:0000259" key="6">
    <source>
        <dbReference type="Pfam" id="PF01926"/>
    </source>
</evidence>
<dbReference type="GO" id="GO:0005829">
    <property type="term" value="C:cytosol"/>
    <property type="evidence" value="ECO:0007669"/>
    <property type="project" value="TreeGrafter"/>
</dbReference>
<dbReference type="OrthoDB" id="61815at2759"/>
<protein>
    <submittedName>
        <fullName evidence="7">GTPase</fullName>
    </submittedName>
</protein>
<dbReference type="PANTHER" id="PTHR45709:SF2">
    <property type="entry name" value="LARGE SUBUNIT GTPASE 1 HOMOLOG"/>
    <property type="match status" value="1"/>
</dbReference>
<dbReference type="Proteomes" id="UP000092716">
    <property type="component" value="Chromosome 13"/>
</dbReference>
<dbReference type="VEuPathDB" id="PlasmoDB:PCOAH_00048290"/>
<dbReference type="Gene3D" id="3.40.50.300">
    <property type="entry name" value="P-loop containing nucleotide triphosphate hydrolases"/>
    <property type="match status" value="1"/>
</dbReference>
<feature type="region of interest" description="Disordered" evidence="5">
    <location>
        <begin position="158"/>
        <end position="268"/>
    </location>
</feature>
<dbReference type="InterPro" id="IPR006073">
    <property type="entry name" value="GTP-bd"/>
</dbReference>
<keyword evidence="1" id="KW-0963">Cytoplasm</keyword>
<dbReference type="RefSeq" id="XP_019917292.1">
    <property type="nucleotide sequence ID" value="XM_020061612.1"/>
</dbReference>
<keyword evidence="4" id="KW-0342">GTP-binding</keyword>
<sequence length="777" mass="89989">MGVYKKNKTKQNNNFMGRSLMRNKLLQKEISDNILYSKIGNEETKKVSKQISVLDKTPLDDYLDNQLVINSVEVSRVFIQKNEIKEKKSLRDRNKGKDFLEIQNIVLPIPGRPFLLKHQDKVNIILHERENAPVKKKKKRKNVKKISFLMSGKSLIPINVRSPKGESSRRKKVRPARKAPNGEVDVDNTGTANVDEENEQEEEEVMDTSEKEEDDEVEESDVEDEEEDEADGDAESEEEEDRDDDGDDEEDDEEDALDPAAEGEAPRNLQYMRMYEALGKKYKRLNVQEVLNKETVNKYELEHFVEWRKLLSVVEEEEGYTITPYEKNIEYWKQLWRVIEKSHVLFYIIDARNPMFFYCQGLEYYIRKVDPRKEFYVILNKSDFLNYEERKEWAAFFEKKNVKFIFFSALRELYHQNKVIIQDLPLPVEVYTNGMSIPGGTQEKREDMSLAEGSSTLTERLPSEHMNLSTTMTYEENKKEAAIDVGHGSLTYEERKNDQTDILSTNEMVSLIQKVKEEKRSEYHDIEIGDYSIPKFMVGFIGFPNVGKSSIINSLVGLKKVSVSRQPGKTKHFQTIPLKRHGFSLCDCPGLIFPSLVFSKYDLILNGVFSVDHYKGNLTDLVQILCNIIPHQLCEKYRIDKRLICDIQLDAENGFEKRTHLYLDATQFLSAFCSSRKYISGGKGGLLNLNFATRLIIRDFITGKLLYNFMPSYLACNAHVYRSGPSPGELLAASAMVDQDHFSQDPPEPEEILTTKRKFRYMQKKLIRGKNVMKHAS</sequence>
<gene>
    <name evidence="7" type="ORF">PCOAH_00048290</name>
</gene>
<keyword evidence="3" id="KW-0378">Hydrolase</keyword>
<evidence type="ECO:0000256" key="1">
    <source>
        <dbReference type="ARBA" id="ARBA00022490"/>
    </source>
</evidence>
<reference evidence="8" key="1">
    <citation type="submission" date="2016-06" db="EMBL/GenBank/DDBJ databases">
        <title>First high quality genome sequence of Plasmodium coatneyi using continuous long reads from single molecule, real-time sequencing.</title>
        <authorList>
            <person name="Chien J.-T."/>
            <person name="Pakala S.B."/>
            <person name="Geraldo J.A."/>
            <person name="Lapp S.A."/>
            <person name="Barnwell J.W."/>
            <person name="Kissinger J.C."/>
            <person name="Galinski M.R."/>
            <person name="Humphrey J.C."/>
        </authorList>
    </citation>
    <scope>NUCLEOTIDE SEQUENCE [LARGE SCALE GENOMIC DNA]</scope>
    <source>
        <strain evidence="8">Hackeri</strain>
    </source>
</reference>
<dbReference type="AlphaFoldDB" id="A0A1B1E6K3"/>
<dbReference type="GO" id="GO:0005525">
    <property type="term" value="F:GTP binding"/>
    <property type="evidence" value="ECO:0007669"/>
    <property type="project" value="UniProtKB-KW"/>
</dbReference>
<feature type="compositionally biased region" description="Acidic residues" evidence="5">
    <location>
        <begin position="194"/>
        <end position="257"/>
    </location>
</feature>
<organism evidence="7 8">
    <name type="scientific">Plasmodium coatneyi</name>
    <dbReference type="NCBI Taxonomy" id="208452"/>
    <lineage>
        <taxon>Eukaryota</taxon>
        <taxon>Sar</taxon>
        <taxon>Alveolata</taxon>
        <taxon>Apicomplexa</taxon>
        <taxon>Aconoidasida</taxon>
        <taxon>Haemosporida</taxon>
        <taxon>Plasmodiidae</taxon>
        <taxon>Plasmodium</taxon>
    </lineage>
</organism>
<dbReference type="InterPro" id="IPR043358">
    <property type="entry name" value="GNL1-like"/>
</dbReference>
<evidence type="ECO:0000256" key="3">
    <source>
        <dbReference type="ARBA" id="ARBA00022801"/>
    </source>
</evidence>
<dbReference type="GO" id="GO:0003924">
    <property type="term" value="F:GTPase activity"/>
    <property type="evidence" value="ECO:0007669"/>
    <property type="project" value="InterPro"/>
</dbReference>
<keyword evidence="8" id="KW-1185">Reference proteome</keyword>
<evidence type="ECO:0000256" key="4">
    <source>
        <dbReference type="ARBA" id="ARBA00023134"/>
    </source>
</evidence>
<evidence type="ECO:0000256" key="2">
    <source>
        <dbReference type="ARBA" id="ARBA00022741"/>
    </source>
</evidence>
<dbReference type="InterPro" id="IPR027417">
    <property type="entry name" value="P-loop_NTPase"/>
</dbReference>
<keyword evidence="2" id="KW-0547">Nucleotide-binding</keyword>
<dbReference type="GeneID" id="30911560"/>
<proteinExistence type="predicted"/>
<dbReference type="KEGG" id="pcot:PCOAH_00048290"/>
<feature type="domain" description="G" evidence="6">
    <location>
        <begin position="538"/>
        <end position="593"/>
    </location>
</feature>
<evidence type="ECO:0000313" key="8">
    <source>
        <dbReference type="Proteomes" id="UP000092716"/>
    </source>
</evidence>
<dbReference type="PANTHER" id="PTHR45709">
    <property type="entry name" value="LARGE SUBUNIT GTPASE 1 HOMOLOG-RELATED"/>
    <property type="match status" value="1"/>
</dbReference>
<accession>A0A1B1E6K3</accession>